<dbReference type="HOGENOM" id="CLU_007426_5_0_1"/>
<organism evidence="8 9">
    <name type="scientific">Stachybotrys chartarum (strain CBS 109288 / IBT 7711)</name>
    <name type="common">Toxic black mold</name>
    <name type="synonym">Stilbospora chartarum</name>
    <dbReference type="NCBI Taxonomy" id="1280523"/>
    <lineage>
        <taxon>Eukaryota</taxon>
        <taxon>Fungi</taxon>
        <taxon>Dikarya</taxon>
        <taxon>Ascomycota</taxon>
        <taxon>Pezizomycotina</taxon>
        <taxon>Sordariomycetes</taxon>
        <taxon>Hypocreomycetidae</taxon>
        <taxon>Hypocreales</taxon>
        <taxon>Stachybotryaceae</taxon>
        <taxon>Stachybotrys</taxon>
    </lineage>
</organism>
<proteinExistence type="predicted"/>
<dbReference type="InterPro" id="IPR007219">
    <property type="entry name" value="XnlR_reg_dom"/>
</dbReference>
<evidence type="ECO:0000256" key="3">
    <source>
        <dbReference type="ARBA" id="ARBA00023015"/>
    </source>
</evidence>
<dbReference type="OrthoDB" id="5431381at2759"/>
<dbReference type="GO" id="GO:0000978">
    <property type="term" value="F:RNA polymerase II cis-regulatory region sequence-specific DNA binding"/>
    <property type="evidence" value="ECO:0007669"/>
    <property type="project" value="TreeGrafter"/>
</dbReference>
<keyword evidence="2" id="KW-0862">Zinc</keyword>
<evidence type="ECO:0000313" key="8">
    <source>
        <dbReference type="EMBL" id="KEY64552.1"/>
    </source>
</evidence>
<accession>A0A084AGX3</accession>
<dbReference type="GO" id="GO:0005634">
    <property type="term" value="C:nucleus"/>
    <property type="evidence" value="ECO:0007669"/>
    <property type="project" value="TreeGrafter"/>
</dbReference>
<dbReference type="EMBL" id="KL648733">
    <property type="protein sequence ID" value="KEY64552.1"/>
    <property type="molecule type" value="Genomic_DNA"/>
</dbReference>
<dbReference type="GO" id="GO:0008270">
    <property type="term" value="F:zinc ion binding"/>
    <property type="evidence" value="ECO:0007669"/>
    <property type="project" value="InterPro"/>
</dbReference>
<evidence type="ECO:0000256" key="5">
    <source>
        <dbReference type="ARBA" id="ARBA00023163"/>
    </source>
</evidence>
<protein>
    <recommendedName>
        <fullName evidence="7">Xylanolytic transcriptional activator regulatory domain-containing protein</fullName>
    </recommendedName>
</protein>
<reference evidence="8 9" key="1">
    <citation type="journal article" date="2014" name="BMC Genomics">
        <title>Comparative genome sequencing reveals chemotype-specific gene clusters in the toxigenic black mold Stachybotrys.</title>
        <authorList>
            <person name="Semeiks J."/>
            <person name="Borek D."/>
            <person name="Otwinowski Z."/>
            <person name="Grishin N.V."/>
        </authorList>
    </citation>
    <scope>NUCLEOTIDE SEQUENCE [LARGE SCALE GENOMIC DNA]</scope>
    <source>
        <strain evidence="9">CBS 109288 / IBT 7711</strain>
    </source>
</reference>
<keyword evidence="4" id="KW-0238">DNA-binding</keyword>
<dbReference type="InterPro" id="IPR036864">
    <property type="entry name" value="Zn2-C6_fun-type_DNA-bd_sf"/>
</dbReference>
<evidence type="ECO:0000259" key="7">
    <source>
        <dbReference type="SMART" id="SM00906"/>
    </source>
</evidence>
<dbReference type="PANTHER" id="PTHR31944:SF131">
    <property type="entry name" value="HEME-RESPONSIVE ZINC FINGER TRANSCRIPTION FACTOR HAP1"/>
    <property type="match status" value="1"/>
</dbReference>
<sequence length="677" mass="76107">MQSREATSPMEAVRPHRLKCNREKPCYNCSTRSQQDACTFRGHKTGAAPAANRREANGEAMGQRIDQLEQLVKSLISERQTVPPTGVSDLDYLSTEVTQSRVMSPLASDVDASPGAGKTIMEGDHSVYHGADDWYVVLQEVNELKRAWSQDHDILSNSPLRSNLSHTVDGSSLLFNQVKPIERVEILSSLPHQPEVYRLISHFFNTKDFPIAVPPILHEPTFRRELDQHCRDPSRTSLIWLGLLFSMLGITMLAYHQYGEPAEYQGITETLFQLYRMRTAQCLLSGDISKCLPYTVEALRFNATAELNRKDDNRRGLWIMTGVVIRAAINMGFHRDPSQSRGFSVLQAEYRRRVWLSVLSMDDMASFLGGFPRVTPAIHSDTEEPRNLHDWELSDDITVLPPARPMSEPTSVTYLIAKGRLFRALGRVVDVNNNPGLVPYETILEVDQTVQEAYENFPPHMQVAPIQNGDGPVHTRANFSNLSLMAMYNRGICILHRKSLAKGRVDERYRFSQERCISSALALLAYQQGLEPSFYQLSETRHMLTLAAMVLCLELELRRRAPEGNASPDSGVLLSVLERSNSCWAEAMGVCDEAWKVHQFLTGMLAGFHGGTDNGISTEASHKMSPETPFDPTNFIPSIDVEGLGFSFNKEFSSTEFDWATWDTFMNDSGCEKGSIY</sequence>
<dbReference type="Proteomes" id="UP000028045">
    <property type="component" value="Unassembled WGS sequence"/>
</dbReference>
<dbReference type="GO" id="GO:0006351">
    <property type="term" value="P:DNA-templated transcription"/>
    <property type="evidence" value="ECO:0007669"/>
    <property type="project" value="InterPro"/>
</dbReference>
<dbReference type="InterPro" id="IPR051430">
    <property type="entry name" value="Fungal_TF_Env_Response"/>
</dbReference>
<gene>
    <name evidence="8" type="ORF">S7711_03618</name>
</gene>
<evidence type="ECO:0000256" key="2">
    <source>
        <dbReference type="ARBA" id="ARBA00022833"/>
    </source>
</evidence>
<keyword evidence="6" id="KW-0539">Nucleus</keyword>
<dbReference type="AlphaFoldDB" id="A0A084AGX3"/>
<keyword evidence="5" id="KW-0804">Transcription</keyword>
<dbReference type="GO" id="GO:0001228">
    <property type="term" value="F:DNA-binding transcription activator activity, RNA polymerase II-specific"/>
    <property type="evidence" value="ECO:0007669"/>
    <property type="project" value="TreeGrafter"/>
</dbReference>
<dbReference type="CDD" id="cd12148">
    <property type="entry name" value="fungal_TF_MHR"/>
    <property type="match status" value="1"/>
</dbReference>
<feature type="domain" description="Xylanolytic transcriptional activator regulatory" evidence="7">
    <location>
        <begin position="317"/>
        <end position="391"/>
    </location>
</feature>
<evidence type="ECO:0000313" key="9">
    <source>
        <dbReference type="Proteomes" id="UP000028045"/>
    </source>
</evidence>
<dbReference type="Pfam" id="PF04082">
    <property type="entry name" value="Fungal_trans"/>
    <property type="match status" value="1"/>
</dbReference>
<evidence type="ECO:0000256" key="4">
    <source>
        <dbReference type="ARBA" id="ARBA00023125"/>
    </source>
</evidence>
<keyword evidence="1" id="KW-0479">Metal-binding</keyword>
<dbReference type="Gene3D" id="4.10.240.10">
    <property type="entry name" value="Zn(2)-C6 fungal-type DNA-binding domain"/>
    <property type="match status" value="1"/>
</dbReference>
<evidence type="ECO:0000256" key="6">
    <source>
        <dbReference type="ARBA" id="ARBA00023242"/>
    </source>
</evidence>
<keyword evidence="9" id="KW-1185">Reference proteome</keyword>
<dbReference type="PANTHER" id="PTHR31944">
    <property type="entry name" value="HEME-RESPONSIVE ZINC FINGER TRANSCRIPTION FACTOR HAP1"/>
    <property type="match status" value="1"/>
</dbReference>
<keyword evidence="3" id="KW-0805">Transcription regulation</keyword>
<evidence type="ECO:0000256" key="1">
    <source>
        <dbReference type="ARBA" id="ARBA00022723"/>
    </source>
</evidence>
<dbReference type="SMART" id="SM00906">
    <property type="entry name" value="Fungal_trans"/>
    <property type="match status" value="1"/>
</dbReference>
<name>A0A084AGX3_STACB</name>